<dbReference type="InterPro" id="IPR036612">
    <property type="entry name" value="KH_dom_type_1_sf"/>
</dbReference>
<dbReference type="AlphaFoldDB" id="A0A383DE73"/>
<dbReference type="SMART" id="SM00316">
    <property type="entry name" value="S1"/>
    <property type="match status" value="1"/>
</dbReference>
<dbReference type="Gene3D" id="2.40.50.140">
    <property type="entry name" value="Nucleic acid-binding proteins"/>
    <property type="match status" value="1"/>
</dbReference>
<dbReference type="FunFam" id="2.40.50.140:FF:000189">
    <property type="entry name" value="Polyribonucleotide nucleotidyltransferase, putative"/>
    <property type="match status" value="1"/>
</dbReference>
<name>A0A383DE73_9ZZZZ</name>
<dbReference type="InterPro" id="IPR012162">
    <property type="entry name" value="PNPase"/>
</dbReference>
<evidence type="ECO:0000256" key="1">
    <source>
        <dbReference type="ARBA" id="ARBA00022679"/>
    </source>
</evidence>
<dbReference type="CDD" id="cd02393">
    <property type="entry name" value="KH-I_PNPase"/>
    <property type="match status" value="1"/>
</dbReference>
<dbReference type="Pfam" id="PF00013">
    <property type="entry name" value="KH_1"/>
    <property type="match status" value="1"/>
</dbReference>
<dbReference type="EMBL" id="UINC01216519">
    <property type="protein sequence ID" value="SVE42691.1"/>
    <property type="molecule type" value="Genomic_DNA"/>
</dbReference>
<dbReference type="GO" id="GO:0005829">
    <property type="term" value="C:cytosol"/>
    <property type="evidence" value="ECO:0007669"/>
    <property type="project" value="TreeGrafter"/>
</dbReference>
<keyword evidence="1" id="KW-0808">Transferase</keyword>
<evidence type="ECO:0000259" key="5">
    <source>
        <dbReference type="PROSITE" id="PS50126"/>
    </source>
</evidence>
<protein>
    <recommendedName>
        <fullName evidence="5">S1 motif domain-containing protein</fullName>
    </recommendedName>
</protein>
<dbReference type="Pfam" id="PF00575">
    <property type="entry name" value="S1"/>
    <property type="match status" value="1"/>
</dbReference>
<dbReference type="GO" id="GO:0000175">
    <property type="term" value="F:3'-5'-RNA exonuclease activity"/>
    <property type="evidence" value="ECO:0007669"/>
    <property type="project" value="TreeGrafter"/>
</dbReference>
<dbReference type="PANTHER" id="PTHR11252">
    <property type="entry name" value="POLYRIBONUCLEOTIDE NUCLEOTIDYLTRANSFERASE"/>
    <property type="match status" value="1"/>
</dbReference>
<dbReference type="Gene3D" id="3.30.230.70">
    <property type="entry name" value="GHMP Kinase, N-terminal domain"/>
    <property type="match status" value="1"/>
</dbReference>
<gene>
    <name evidence="6" type="ORF">METZ01_LOCUS495545</name>
</gene>
<feature type="domain" description="S1 motif" evidence="5">
    <location>
        <begin position="146"/>
        <end position="214"/>
    </location>
</feature>
<dbReference type="InterPro" id="IPR004088">
    <property type="entry name" value="KH_dom_type_1"/>
</dbReference>
<dbReference type="CDD" id="cd04472">
    <property type="entry name" value="S1_PNPase"/>
    <property type="match status" value="1"/>
</dbReference>
<keyword evidence="3" id="KW-0694">RNA-binding</keyword>
<dbReference type="GO" id="GO:0004654">
    <property type="term" value="F:polyribonucleotide nucleotidyltransferase activity"/>
    <property type="evidence" value="ECO:0007669"/>
    <property type="project" value="InterPro"/>
</dbReference>
<feature type="compositionally biased region" description="Basic and acidic residues" evidence="4">
    <location>
        <begin position="220"/>
        <end position="236"/>
    </location>
</feature>
<dbReference type="InterPro" id="IPR027408">
    <property type="entry name" value="PNPase/RNase_PH_dom_sf"/>
</dbReference>
<dbReference type="PANTHER" id="PTHR11252:SF0">
    <property type="entry name" value="POLYRIBONUCLEOTIDE NUCLEOTIDYLTRANSFERASE 1, MITOCHONDRIAL"/>
    <property type="match status" value="1"/>
</dbReference>
<reference evidence="6" key="1">
    <citation type="submission" date="2018-05" db="EMBL/GenBank/DDBJ databases">
        <authorList>
            <person name="Lanie J.A."/>
            <person name="Ng W.-L."/>
            <person name="Kazmierczak K.M."/>
            <person name="Andrzejewski T.M."/>
            <person name="Davidsen T.M."/>
            <person name="Wayne K.J."/>
            <person name="Tettelin H."/>
            <person name="Glass J.I."/>
            <person name="Rusch D."/>
            <person name="Podicherti R."/>
            <person name="Tsui H.-C.T."/>
            <person name="Winkler M.E."/>
        </authorList>
    </citation>
    <scope>NUCLEOTIDE SEQUENCE</scope>
</reference>
<evidence type="ECO:0000256" key="2">
    <source>
        <dbReference type="ARBA" id="ARBA00022695"/>
    </source>
</evidence>
<keyword evidence="2" id="KW-0548">Nucleotidyltransferase</keyword>
<feature type="non-terminal residue" evidence="6">
    <location>
        <position position="1"/>
    </location>
</feature>
<dbReference type="SUPFAM" id="SSF50249">
    <property type="entry name" value="Nucleic acid-binding proteins"/>
    <property type="match status" value="1"/>
</dbReference>
<evidence type="ECO:0000313" key="6">
    <source>
        <dbReference type="EMBL" id="SVE42691.1"/>
    </source>
</evidence>
<evidence type="ECO:0000256" key="3">
    <source>
        <dbReference type="ARBA" id="ARBA00022884"/>
    </source>
</evidence>
<dbReference type="PROSITE" id="PS50126">
    <property type="entry name" value="S1"/>
    <property type="match status" value="1"/>
</dbReference>
<dbReference type="GO" id="GO:0006402">
    <property type="term" value="P:mRNA catabolic process"/>
    <property type="evidence" value="ECO:0007669"/>
    <property type="project" value="InterPro"/>
</dbReference>
<evidence type="ECO:0000256" key="4">
    <source>
        <dbReference type="SAM" id="MobiDB-lite"/>
    </source>
</evidence>
<dbReference type="InterPro" id="IPR003029">
    <property type="entry name" value="S1_domain"/>
</dbReference>
<dbReference type="InterPro" id="IPR012340">
    <property type="entry name" value="NA-bd_OB-fold"/>
</dbReference>
<sequence length="236" mass="25247">ILTDIQGIEDFLGDMDFKVAGTANGVNALQMDIKVKGITPQIMEEALNQAKDARLIVLSKINETIDGPRADLSPHAPRMIRLTIPVDKIGTVIGPGGKTIRSIIEDTKASIDVENDGTVIVGSSDSEAANKAIARIEELTREVEIGGIYTGKVTRIMNFGAFVEVLPGKDALVHISELSEDRVPSVEDVVNVGDELTVMVTEKDGMGRLNASRKALLTKGSEEGGSERTDREPGPD</sequence>
<feature type="non-terminal residue" evidence="6">
    <location>
        <position position="236"/>
    </location>
</feature>
<dbReference type="InterPro" id="IPR004087">
    <property type="entry name" value="KH_dom"/>
</dbReference>
<proteinExistence type="predicted"/>
<dbReference type="FunFam" id="3.30.1370.10:FF:000001">
    <property type="entry name" value="Polyribonucleotide nucleotidyltransferase"/>
    <property type="match status" value="1"/>
</dbReference>
<dbReference type="SUPFAM" id="SSF55666">
    <property type="entry name" value="Ribonuclease PH domain 2-like"/>
    <property type="match status" value="1"/>
</dbReference>
<dbReference type="InterPro" id="IPR036345">
    <property type="entry name" value="ExoRNase_PH_dom2_sf"/>
</dbReference>
<organism evidence="6">
    <name type="scientific">marine metagenome</name>
    <dbReference type="NCBI Taxonomy" id="408172"/>
    <lineage>
        <taxon>unclassified sequences</taxon>
        <taxon>metagenomes</taxon>
        <taxon>ecological metagenomes</taxon>
    </lineage>
</organism>
<dbReference type="Gene3D" id="3.30.1370.10">
    <property type="entry name" value="K Homology domain, type 1"/>
    <property type="match status" value="1"/>
</dbReference>
<dbReference type="GO" id="GO:0003723">
    <property type="term" value="F:RNA binding"/>
    <property type="evidence" value="ECO:0007669"/>
    <property type="project" value="UniProtKB-KW"/>
</dbReference>
<dbReference type="PROSITE" id="PS50084">
    <property type="entry name" value="KH_TYPE_1"/>
    <property type="match status" value="1"/>
</dbReference>
<feature type="region of interest" description="Disordered" evidence="4">
    <location>
        <begin position="215"/>
        <end position="236"/>
    </location>
</feature>
<dbReference type="SUPFAM" id="SSF54791">
    <property type="entry name" value="Eukaryotic type KH-domain (KH-domain type I)"/>
    <property type="match status" value="1"/>
</dbReference>
<dbReference type="SMART" id="SM00322">
    <property type="entry name" value="KH"/>
    <property type="match status" value="1"/>
</dbReference>
<accession>A0A383DE73</accession>